<organism evidence="4 5">
    <name type="scientific">Effusibacillus consociatus</name>
    <dbReference type="NCBI Taxonomy" id="1117041"/>
    <lineage>
        <taxon>Bacteria</taxon>
        <taxon>Bacillati</taxon>
        <taxon>Bacillota</taxon>
        <taxon>Bacilli</taxon>
        <taxon>Bacillales</taxon>
        <taxon>Alicyclobacillaceae</taxon>
        <taxon>Effusibacillus</taxon>
    </lineage>
</organism>
<dbReference type="Gene3D" id="3.40.50.720">
    <property type="entry name" value="NAD(P)-binding Rossmann-like Domain"/>
    <property type="match status" value="1"/>
</dbReference>
<dbReference type="InterPro" id="IPR013154">
    <property type="entry name" value="ADH-like_N"/>
</dbReference>
<evidence type="ECO:0000313" key="5">
    <source>
        <dbReference type="Proteomes" id="UP001596002"/>
    </source>
</evidence>
<sequence>MKAVQFREYGTPDVLEVIDLPVPTLQPGRVLVQVKAAGVNFADTMRRQNKYLVKTPVPYIPGSEVAGVITEVSPEVTRYKLGDRVVALTENGCYSEYVALHENEILPIPDSVDFDQAAAILLQGLTAYHCLKTSGQLAQGETVLVHAAAGGVGTLAVQLAKLMGAGKVIATASSSDKLELARSLGADALVNYTEENWSDQVMELTGGKGVDVVLEMVGGDIFKKSIKCLATFGRLVIYGRAGVEATQFDPSILMQRNTSVVGFWLPRIMQRPALYKESVKELLNYVGVGKLKLIIGERVPLTEAKKAHELLEGRQTTGKVVLIP</sequence>
<dbReference type="Pfam" id="PF00107">
    <property type="entry name" value="ADH_zinc_N"/>
    <property type="match status" value="1"/>
</dbReference>
<dbReference type="SUPFAM" id="SSF51735">
    <property type="entry name" value="NAD(P)-binding Rossmann-fold domains"/>
    <property type="match status" value="1"/>
</dbReference>
<dbReference type="SMART" id="SM00829">
    <property type="entry name" value="PKS_ER"/>
    <property type="match status" value="1"/>
</dbReference>
<dbReference type="InterPro" id="IPR036291">
    <property type="entry name" value="NAD(P)-bd_dom_sf"/>
</dbReference>
<dbReference type="Pfam" id="PF08240">
    <property type="entry name" value="ADH_N"/>
    <property type="match status" value="1"/>
</dbReference>
<keyword evidence="2" id="KW-0560">Oxidoreductase</keyword>
<dbReference type="PANTHER" id="PTHR48106:SF13">
    <property type="entry name" value="QUINONE OXIDOREDUCTASE-RELATED"/>
    <property type="match status" value="1"/>
</dbReference>
<reference evidence="5" key="1">
    <citation type="journal article" date="2019" name="Int. J. Syst. Evol. Microbiol.">
        <title>The Global Catalogue of Microorganisms (GCM) 10K type strain sequencing project: providing services to taxonomists for standard genome sequencing and annotation.</title>
        <authorList>
            <consortium name="The Broad Institute Genomics Platform"/>
            <consortium name="The Broad Institute Genome Sequencing Center for Infectious Disease"/>
            <person name="Wu L."/>
            <person name="Ma J."/>
        </authorList>
    </citation>
    <scope>NUCLEOTIDE SEQUENCE [LARGE SCALE GENOMIC DNA]</scope>
    <source>
        <strain evidence="5">WYCCWR 12678</strain>
    </source>
</reference>
<dbReference type="PANTHER" id="PTHR48106">
    <property type="entry name" value="QUINONE OXIDOREDUCTASE PIG3-RELATED"/>
    <property type="match status" value="1"/>
</dbReference>
<comment type="caution">
    <text evidence="4">The sequence shown here is derived from an EMBL/GenBank/DDBJ whole genome shotgun (WGS) entry which is preliminary data.</text>
</comment>
<accession>A0ABV9Q513</accession>
<keyword evidence="1" id="KW-0521">NADP</keyword>
<dbReference type="Gene3D" id="3.90.180.10">
    <property type="entry name" value="Medium-chain alcohol dehydrogenases, catalytic domain"/>
    <property type="match status" value="1"/>
</dbReference>
<evidence type="ECO:0000313" key="4">
    <source>
        <dbReference type="EMBL" id="MFC4768993.1"/>
    </source>
</evidence>
<keyword evidence="5" id="KW-1185">Reference proteome</keyword>
<dbReference type="CDD" id="cd08241">
    <property type="entry name" value="QOR1"/>
    <property type="match status" value="1"/>
</dbReference>
<dbReference type="Proteomes" id="UP001596002">
    <property type="component" value="Unassembled WGS sequence"/>
</dbReference>
<dbReference type="InterPro" id="IPR013149">
    <property type="entry name" value="ADH-like_C"/>
</dbReference>
<evidence type="ECO:0000256" key="1">
    <source>
        <dbReference type="ARBA" id="ARBA00022857"/>
    </source>
</evidence>
<feature type="domain" description="Enoyl reductase (ER)" evidence="3">
    <location>
        <begin position="10"/>
        <end position="322"/>
    </location>
</feature>
<protein>
    <submittedName>
        <fullName evidence="4">Zinc-binding alcohol dehydrogenase family protein</fullName>
    </submittedName>
</protein>
<evidence type="ECO:0000256" key="2">
    <source>
        <dbReference type="ARBA" id="ARBA00023002"/>
    </source>
</evidence>
<dbReference type="RefSeq" id="WP_380026977.1">
    <property type="nucleotide sequence ID" value="NZ_JBHSHC010000112.1"/>
</dbReference>
<name>A0ABV9Q513_9BACL</name>
<dbReference type="InterPro" id="IPR002364">
    <property type="entry name" value="Quin_OxRdtase/zeta-crystal_CS"/>
</dbReference>
<dbReference type="EMBL" id="JBHSHC010000112">
    <property type="protein sequence ID" value="MFC4768993.1"/>
    <property type="molecule type" value="Genomic_DNA"/>
</dbReference>
<gene>
    <name evidence="4" type="ORF">ACFO8Q_16780</name>
</gene>
<dbReference type="InterPro" id="IPR020843">
    <property type="entry name" value="ER"/>
</dbReference>
<dbReference type="PROSITE" id="PS01162">
    <property type="entry name" value="QOR_ZETA_CRYSTAL"/>
    <property type="match status" value="1"/>
</dbReference>
<dbReference type="SUPFAM" id="SSF50129">
    <property type="entry name" value="GroES-like"/>
    <property type="match status" value="1"/>
</dbReference>
<proteinExistence type="predicted"/>
<evidence type="ECO:0000259" key="3">
    <source>
        <dbReference type="SMART" id="SM00829"/>
    </source>
</evidence>
<dbReference type="InterPro" id="IPR011032">
    <property type="entry name" value="GroES-like_sf"/>
</dbReference>